<evidence type="ECO:0000259" key="4">
    <source>
        <dbReference type="Pfam" id="PF13193"/>
    </source>
</evidence>
<dbReference type="InterPro" id="IPR042099">
    <property type="entry name" value="ANL_N_sf"/>
</dbReference>
<protein>
    <submittedName>
        <fullName evidence="5">Acyl-CoA synthetase (AMP-forming)/AMP-acid ligase II</fullName>
        <ecNumber evidence="5">6.2.1.3</ecNumber>
    </submittedName>
</protein>
<organism evidence="5 6">
    <name type="scientific">Archaeoglobus fulgidus DSM 8774</name>
    <dbReference type="NCBI Taxonomy" id="1344584"/>
    <lineage>
        <taxon>Archaea</taxon>
        <taxon>Methanobacteriati</taxon>
        <taxon>Methanobacteriota</taxon>
        <taxon>Archaeoglobi</taxon>
        <taxon>Archaeoglobales</taxon>
        <taxon>Archaeoglobaceae</taxon>
        <taxon>Archaeoglobus</taxon>
    </lineage>
</organism>
<dbReference type="GO" id="GO:0004467">
    <property type="term" value="F:long-chain fatty acid-CoA ligase activity"/>
    <property type="evidence" value="ECO:0007669"/>
    <property type="project" value="UniProtKB-EC"/>
</dbReference>
<dbReference type="FunFam" id="3.40.50.12780:FF:000003">
    <property type="entry name" value="Long-chain-fatty-acid--CoA ligase FadD"/>
    <property type="match status" value="1"/>
</dbReference>
<dbReference type="InterPro" id="IPR050237">
    <property type="entry name" value="ATP-dep_AMP-bd_enzyme"/>
</dbReference>
<dbReference type="SUPFAM" id="SSF56801">
    <property type="entry name" value="Acetyl-CoA synthetase-like"/>
    <property type="match status" value="1"/>
</dbReference>
<proteinExistence type="inferred from homology"/>
<dbReference type="EMBL" id="CP006577">
    <property type="protein sequence ID" value="AIG98773.1"/>
    <property type="molecule type" value="Genomic_DNA"/>
</dbReference>
<dbReference type="KEGG" id="afg:AFULGI_00020230"/>
<dbReference type="Gene3D" id="3.30.300.30">
    <property type="match status" value="1"/>
</dbReference>
<dbReference type="AlphaFoldDB" id="A0A075WMJ7"/>
<dbReference type="GeneID" id="24795515"/>
<dbReference type="Pfam" id="PF00501">
    <property type="entry name" value="AMP-binding"/>
    <property type="match status" value="1"/>
</dbReference>
<reference evidence="5 6" key="1">
    <citation type="submission" date="2013-07" db="EMBL/GenBank/DDBJ databases">
        <title>Genome of Archaeoglobus fulgidus.</title>
        <authorList>
            <person name="Fiebig A."/>
            <person name="Birkeland N.-K."/>
        </authorList>
    </citation>
    <scope>NUCLEOTIDE SEQUENCE [LARGE SCALE GENOMIC DNA]</scope>
    <source>
        <strain evidence="5 6">DSM 8774</strain>
    </source>
</reference>
<dbReference type="FunFam" id="3.30.300.30:FF:000008">
    <property type="entry name" value="2,3-dihydroxybenzoate-AMP ligase"/>
    <property type="match status" value="1"/>
</dbReference>
<accession>A0A075WMJ7</accession>
<evidence type="ECO:0000256" key="1">
    <source>
        <dbReference type="ARBA" id="ARBA00006432"/>
    </source>
</evidence>
<dbReference type="Pfam" id="PF13193">
    <property type="entry name" value="AMP-binding_C"/>
    <property type="match status" value="1"/>
</dbReference>
<sequence>MLGVEGKSITEIDEKEINRIWLKHYDEGVRPNIDYPEIPLYQLLEDTAKKYPDKTALIFFGKKITYRELDEMSDRIAGFLKSLGIKKGDRVILDLPNVPQYVAAYYGILKVGATVVQCNPLYTEREIRYIQENSEAEYGFFVEFVYPRIKGLLAEGKLKKAVICKIEDYLPFPLNILYPLKKEKVRIEKSDKVVYWKDALKSPPTKERPEINPKDDVAIFLYTGGTTGVPKAVMSTHFNLVANVYQTLEWVVDRTPDDVFIGVLPYFHSFGMTTSMNAPIANGSTIVLIPDPRDIKRILESIQKYRASIFCGVPTMYAAIINHPDVKKYDLSSVKACISGAAPLPVEVKRRFEEITGGKLVEGYGLSETSPVALGNPVYGLNKEGSIGIPFPDTYAVVIDDEGKVLPIGEVGELVIKGPQVMKGYYKMEEETKKVLVNGWLLTGDMAKMDEDGYFYIVDRKKDMIIAGGYNIYPREVEEVLYEHPAVVEAAVVGVPDPYRGETVKAYIVLKPEYKGKVTEQEIIQFCKERLAAYKVPKLVEFRDELPKSAVGKILRRVLREEEIKKIKG</sequence>
<dbReference type="RefSeq" id="WP_048096076.1">
    <property type="nucleotide sequence ID" value="NZ_CP006577.1"/>
</dbReference>
<dbReference type="PANTHER" id="PTHR43767">
    <property type="entry name" value="LONG-CHAIN-FATTY-ACID--COA LIGASE"/>
    <property type="match status" value="1"/>
</dbReference>
<dbReference type="InterPro" id="IPR000873">
    <property type="entry name" value="AMP-dep_synth/lig_dom"/>
</dbReference>
<gene>
    <name evidence="5" type="ORF">AFULGI_00020230</name>
</gene>
<dbReference type="InterPro" id="IPR045851">
    <property type="entry name" value="AMP-bd_C_sf"/>
</dbReference>
<keyword evidence="2 5" id="KW-0436">Ligase</keyword>
<evidence type="ECO:0000313" key="6">
    <source>
        <dbReference type="Proteomes" id="UP000028501"/>
    </source>
</evidence>
<dbReference type="EC" id="6.2.1.3" evidence="5"/>
<comment type="similarity">
    <text evidence="1">Belongs to the ATP-dependent AMP-binding enzyme family.</text>
</comment>
<name>A0A075WMJ7_ARCFL</name>
<dbReference type="InterPro" id="IPR020845">
    <property type="entry name" value="AMP-binding_CS"/>
</dbReference>
<feature type="domain" description="AMP-dependent synthetase/ligase" evidence="3">
    <location>
        <begin position="44"/>
        <end position="426"/>
    </location>
</feature>
<evidence type="ECO:0000259" key="3">
    <source>
        <dbReference type="Pfam" id="PF00501"/>
    </source>
</evidence>
<dbReference type="CDD" id="cd05936">
    <property type="entry name" value="FC-FACS_FadD_like"/>
    <property type="match status" value="1"/>
</dbReference>
<dbReference type="InterPro" id="IPR025110">
    <property type="entry name" value="AMP-bd_C"/>
</dbReference>
<evidence type="ECO:0000256" key="2">
    <source>
        <dbReference type="ARBA" id="ARBA00022598"/>
    </source>
</evidence>
<dbReference type="Gene3D" id="3.40.50.12780">
    <property type="entry name" value="N-terminal domain of ligase-like"/>
    <property type="match status" value="1"/>
</dbReference>
<evidence type="ECO:0000313" key="5">
    <source>
        <dbReference type="EMBL" id="AIG98773.1"/>
    </source>
</evidence>
<dbReference type="Proteomes" id="UP000028501">
    <property type="component" value="Chromosome"/>
</dbReference>
<dbReference type="PROSITE" id="PS00455">
    <property type="entry name" value="AMP_BINDING"/>
    <property type="match status" value="1"/>
</dbReference>
<dbReference type="HOGENOM" id="CLU_000022_59_7_2"/>
<feature type="domain" description="AMP-binding enzyme C-terminal" evidence="4">
    <location>
        <begin position="476"/>
        <end position="553"/>
    </location>
</feature>
<dbReference type="NCBIfam" id="NF004837">
    <property type="entry name" value="PRK06187.1"/>
    <property type="match status" value="1"/>
</dbReference>
<dbReference type="PANTHER" id="PTHR43767:SF1">
    <property type="entry name" value="NONRIBOSOMAL PEPTIDE SYNTHASE PES1 (EUROFUNG)-RELATED"/>
    <property type="match status" value="1"/>
</dbReference>